<evidence type="ECO:0000313" key="1">
    <source>
        <dbReference type="EMBL" id="PBN76252.1"/>
    </source>
</evidence>
<sequence length="127" mass="14389">MKDEIQKLVEQVQILEQAAADKMPGAEKAALHKRAAEIKMEIIKLLPKQGQQPESKTPGLDYFDQNLDPAFGNYFSGDYLTKEQRDYFTVQAPDNMPEARQSTETPKSYEMDADVRKRILNAIGIPC</sequence>
<proteinExistence type="predicted"/>
<name>A0A377ELS4_ECOLX</name>
<reference evidence="2 4" key="3">
    <citation type="submission" date="2018-06" db="EMBL/GenBank/DDBJ databases">
        <authorList>
            <consortium name="Pathogen Informatics"/>
            <person name="Doyle S."/>
        </authorList>
    </citation>
    <scope>NUCLEOTIDE SEQUENCE [LARGE SCALE GENOMIC DNA]</scope>
    <source>
        <strain evidence="2 4">NCTC8960</strain>
    </source>
</reference>
<dbReference type="EMBL" id="LDXE02000002">
    <property type="protein sequence ID" value="PBN76252.1"/>
    <property type="molecule type" value="Genomic_DNA"/>
</dbReference>
<evidence type="ECO:0000313" key="3">
    <source>
        <dbReference type="Proteomes" id="UP000036331"/>
    </source>
</evidence>
<dbReference type="EMBL" id="UGFO01000006">
    <property type="protein sequence ID" value="STN13798.1"/>
    <property type="molecule type" value="Genomic_DNA"/>
</dbReference>
<gene>
    <name evidence="1" type="ORF">ABE91_014710</name>
    <name evidence="2" type="ORF">NCTC8960_04154</name>
</gene>
<evidence type="ECO:0000313" key="2">
    <source>
        <dbReference type="EMBL" id="STN13798.1"/>
    </source>
</evidence>
<dbReference type="AlphaFoldDB" id="A0A377ELS4"/>
<evidence type="ECO:0000313" key="4">
    <source>
        <dbReference type="Proteomes" id="UP000255057"/>
    </source>
</evidence>
<reference evidence="1 3" key="1">
    <citation type="journal article" date="2015" name="Genome Announc.">
        <title>Draft Genome Sequences of Human-Pathogenic Escherichia coli O26:H11 Strains Carrying the stx2 Gene Only and Circulating in France.</title>
        <authorList>
            <person name="Delannoy S."/>
            <person name="Mariani-Kurkdjian P."/>
            <person name="Bonacorsi S."/>
            <person name="Liguori S."/>
            <person name="Ison S.A."/>
            <person name="Fach P."/>
        </authorList>
    </citation>
    <scope>NUCLEOTIDE SEQUENCE [LARGE SCALE GENOMIC DNA]</scope>
    <source>
        <strain evidence="1 3">34870</strain>
    </source>
</reference>
<accession>A0A377ELS4</accession>
<dbReference type="Proteomes" id="UP000036331">
    <property type="component" value="Unassembled WGS sequence"/>
</dbReference>
<dbReference type="Proteomes" id="UP000255057">
    <property type="component" value="Unassembled WGS sequence"/>
</dbReference>
<organism evidence="2 4">
    <name type="scientific">Escherichia coli</name>
    <dbReference type="NCBI Taxonomy" id="562"/>
    <lineage>
        <taxon>Bacteria</taxon>
        <taxon>Pseudomonadati</taxon>
        <taxon>Pseudomonadota</taxon>
        <taxon>Gammaproteobacteria</taxon>
        <taxon>Enterobacterales</taxon>
        <taxon>Enterobacteriaceae</taxon>
        <taxon>Escherichia</taxon>
    </lineage>
</organism>
<dbReference type="RefSeq" id="WP_000650932.1">
    <property type="nucleotide sequence ID" value="NZ_BGDQ01000053.1"/>
</dbReference>
<protein>
    <submittedName>
        <fullName evidence="2">Uncharacterized protein</fullName>
    </submittedName>
</protein>
<reference evidence="1" key="2">
    <citation type="submission" date="2017-03" db="EMBL/GenBank/DDBJ databases">
        <title>The mobilome is the main driver of stx2-positive O26:H11 Escherichia coli strains evolution.</title>
        <authorList>
            <person name="Delannoy S."/>
            <person name="Mariani-Kurkdjian P."/>
            <person name="Webb H.E."/>
            <person name="Bonacorsi S."/>
            <person name="Fach P."/>
        </authorList>
    </citation>
    <scope>NUCLEOTIDE SEQUENCE</scope>
    <source>
        <strain evidence="1">34870</strain>
    </source>
</reference>